<feature type="domain" description="MARVEL" evidence="7">
    <location>
        <begin position="25"/>
        <end position="164"/>
    </location>
</feature>
<comment type="subcellular location">
    <subcellularLocation>
        <location evidence="1">Membrane</location>
        <topology evidence="1">Multi-pass membrane protein</topology>
    </subcellularLocation>
</comment>
<protein>
    <submittedName>
        <fullName evidence="9">Uncharacterized protein LOC136091469</fullName>
    </submittedName>
</protein>
<evidence type="ECO:0000256" key="6">
    <source>
        <dbReference type="SAM" id="Phobius"/>
    </source>
</evidence>
<reference evidence="9" key="1">
    <citation type="submission" date="2025-08" db="UniProtKB">
        <authorList>
            <consortium name="RefSeq"/>
        </authorList>
    </citation>
    <scope>IDENTIFICATION</scope>
</reference>
<keyword evidence="4 5" id="KW-0472">Membrane</keyword>
<keyword evidence="8" id="KW-1185">Reference proteome</keyword>
<gene>
    <name evidence="9" type="primary">LOC136091469</name>
</gene>
<dbReference type="Proteomes" id="UP001652625">
    <property type="component" value="Chromosome 15"/>
</dbReference>
<sequence>MSDAPNQSSGNSTESMVDKKPNFGFLRSPLGIQMAINVILLFIACIIIAGWKENIIWSVWISSKVSYFLCTTTTPWLIHGILFIVFIFKIHTKIPINWPLTLFLNCAIWIVLLLISSSILANEARKFKIFADSGSDALYAASAFRFFACVGLVIEAFLHFREYRNPV</sequence>
<organism evidence="8 9">
    <name type="scientific">Hydra vulgaris</name>
    <name type="common">Hydra</name>
    <name type="synonym">Hydra attenuata</name>
    <dbReference type="NCBI Taxonomy" id="6087"/>
    <lineage>
        <taxon>Eukaryota</taxon>
        <taxon>Metazoa</taxon>
        <taxon>Cnidaria</taxon>
        <taxon>Hydrozoa</taxon>
        <taxon>Hydroidolina</taxon>
        <taxon>Anthoathecata</taxon>
        <taxon>Aplanulata</taxon>
        <taxon>Hydridae</taxon>
        <taxon>Hydra</taxon>
    </lineage>
</organism>
<keyword evidence="3 6" id="KW-1133">Transmembrane helix</keyword>
<dbReference type="InterPro" id="IPR008253">
    <property type="entry name" value="Marvel"/>
</dbReference>
<dbReference type="PANTHER" id="PTHR22776">
    <property type="entry name" value="MARVEL-CONTAINING POTENTIAL LIPID RAFT-ASSOCIATED PROTEIN"/>
    <property type="match status" value="1"/>
</dbReference>
<evidence type="ECO:0000256" key="1">
    <source>
        <dbReference type="ARBA" id="ARBA00004141"/>
    </source>
</evidence>
<feature type="transmembrane region" description="Helical" evidence="6">
    <location>
        <begin position="100"/>
        <end position="121"/>
    </location>
</feature>
<feature type="transmembrane region" description="Helical" evidence="6">
    <location>
        <begin position="30"/>
        <end position="51"/>
    </location>
</feature>
<evidence type="ECO:0000313" key="8">
    <source>
        <dbReference type="Proteomes" id="UP001652625"/>
    </source>
</evidence>
<accession>A0ABM4DKV0</accession>
<evidence type="ECO:0000313" key="9">
    <source>
        <dbReference type="RefSeq" id="XP_065675154.1"/>
    </source>
</evidence>
<name>A0ABM4DKV0_HYDVU</name>
<evidence type="ECO:0000256" key="5">
    <source>
        <dbReference type="PROSITE-ProRule" id="PRU00581"/>
    </source>
</evidence>
<dbReference type="PANTHER" id="PTHR22776:SF49">
    <property type="entry name" value="MARVEL DOMAIN-CONTAINING PROTEIN"/>
    <property type="match status" value="1"/>
</dbReference>
<evidence type="ECO:0000256" key="2">
    <source>
        <dbReference type="ARBA" id="ARBA00022692"/>
    </source>
</evidence>
<dbReference type="RefSeq" id="XP_065675154.1">
    <property type="nucleotide sequence ID" value="XM_065819082.1"/>
</dbReference>
<dbReference type="InterPro" id="IPR050578">
    <property type="entry name" value="MARVEL-CKLF_proteins"/>
</dbReference>
<evidence type="ECO:0000256" key="4">
    <source>
        <dbReference type="ARBA" id="ARBA00023136"/>
    </source>
</evidence>
<keyword evidence="2 5" id="KW-0812">Transmembrane</keyword>
<evidence type="ECO:0000259" key="7">
    <source>
        <dbReference type="PROSITE" id="PS51225"/>
    </source>
</evidence>
<dbReference type="GeneID" id="136091469"/>
<feature type="transmembrane region" description="Helical" evidence="6">
    <location>
        <begin position="137"/>
        <end position="158"/>
    </location>
</feature>
<proteinExistence type="predicted"/>
<feature type="transmembrane region" description="Helical" evidence="6">
    <location>
        <begin position="66"/>
        <end position="88"/>
    </location>
</feature>
<dbReference type="PROSITE" id="PS51225">
    <property type="entry name" value="MARVEL"/>
    <property type="match status" value="1"/>
</dbReference>
<dbReference type="Pfam" id="PF01284">
    <property type="entry name" value="MARVEL"/>
    <property type="match status" value="1"/>
</dbReference>
<evidence type="ECO:0000256" key="3">
    <source>
        <dbReference type="ARBA" id="ARBA00022989"/>
    </source>
</evidence>